<gene>
    <name evidence="2" type="ORF">GOODEAATRI_002814</name>
</gene>
<evidence type="ECO:0000313" key="3">
    <source>
        <dbReference type="Proteomes" id="UP001476798"/>
    </source>
</evidence>
<sequence>MAYFASCLFSHHLVARVYESKAEFRSALQHEKEGYTIYKNQVGPAGVDTLVIVTSTKTNILIQYPPSLPDGRGPRKNQGELRVPEVSDPAGCSSSENHERDLQEWLQRQHHATQGECSDSDTFSLWLEKMCITQGRMSPFFQFTAPSMASILEQLNIINGIIFIPLSAQKKNKRVEAEETRRSTQFTSTSQDHVFGAGNLTPCRVVLTSESAEEIH</sequence>
<proteinExistence type="predicted"/>
<protein>
    <submittedName>
        <fullName evidence="2">Uncharacterized protein</fullName>
    </submittedName>
</protein>
<evidence type="ECO:0000313" key="2">
    <source>
        <dbReference type="EMBL" id="MEQ2164074.1"/>
    </source>
</evidence>
<comment type="caution">
    <text evidence="2">The sequence shown here is derived from an EMBL/GenBank/DDBJ whole genome shotgun (WGS) entry which is preliminary data.</text>
</comment>
<feature type="region of interest" description="Disordered" evidence="1">
    <location>
        <begin position="64"/>
        <end position="100"/>
    </location>
</feature>
<evidence type="ECO:0000256" key="1">
    <source>
        <dbReference type="SAM" id="MobiDB-lite"/>
    </source>
</evidence>
<keyword evidence="3" id="KW-1185">Reference proteome</keyword>
<dbReference type="EMBL" id="JAHRIO010020095">
    <property type="protein sequence ID" value="MEQ2164074.1"/>
    <property type="molecule type" value="Genomic_DNA"/>
</dbReference>
<name>A0ABV0MY73_9TELE</name>
<organism evidence="2 3">
    <name type="scientific">Goodea atripinnis</name>
    <dbReference type="NCBI Taxonomy" id="208336"/>
    <lineage>
        <taxon>Eukaryota</taxon>
        <taxon>Metazoa</taxon>
        <taxon>Chordata</taxon>
        <taxon>Craniata</taxon>
        <taxon>Vertebrata</taxon>
        <taxon>Euteleostomi</taxon>
        <taxon>Actinopterygii</taxon>
        <taxon>Neopterygii</taxon>
        <taxon>Teleostei</taxon>
        <taxon>Neoteleostei</taxon>
        <taxon>Acanthomorphata</taxon>
        <taxon>Ovalentaria</taxon>
        <taxon>Atherinomorphae</taxon>
        <taxon>Cyprinodontiformes</taxon>
        <taxon>Goodeidae</taxon>
        <taxon>Goodea</taxon>
    </lineage>
</organism>
<accession>A0ABV0MY73</accession>
<dbReference type="Proteomes" id="UP001476798">
    <property type="component" value="Unassembled WGS sequence"/>
</dbReference>
<reference evidence="2 3" key="1">
    <citation type="submission" date="2021-06" db="EMBL/GenBank/DDBJ databases">
        <authorList>
            <person name="Palmer J.M."/>
        </authorList>
    </citation>
    <scope>NUCLEOTIDE SEQUENCE [LARGE SCALE GENOMIC DNA]</scope>
    <source>
        <strain evidence="2 3">GA_2019</strain>
        <tissue evidence="2">Muscle</tissue>
    </source>
</reference>